<dbReference type="InterPro" id="IPR000276">
    <property type="entry name" value="GPCR_Rhodpsn"/>
</dbReference>
<evidence type="ECO:0000256" key="7">
    <source>
        <dbReference type="ARBA" id="ARBA00023170"/>
    </source>
</evidence>
<feature type="transmembrane region" description="Helical" evidence="9">
    <location>
        <begin position="272"/>
        <end position="295"/>
    </location>
</feature>
<feature type="transmembrane region" description="Helical" evidence="9">
    <location>
        <begin position="240"/>
        <end position="260"/>
    </location>
</feature>
<reference evidence="13" key="1">
    <citation type="submission" date="2012-12" db="EMBL/GenBank/DDBJ databases">
        <authorList>
            <person name="Hellsten U."/>
            <person name="Grimwood J."/>
            <person name="Chapman J.A."/>
            <person name="Shapiro H."/>
            <person name="Aerts A."/>
            <person name="Otillar R.P."/>
            <person name="Terry A.Y."/>
            <person name="Boore J.L."/>
            <person name="Simakov O."/>
            <person name="Marletaz F."/>
            <person name="Cho S.-J."/>
            <person name="Edsinger-Gonzales E."/>
            <person name="Havlak P."/>
            <person name="Kuo D.-H."/>
            <person name="Larsson T."/>
            <person name="Lv J."/>
            <person name="Arendt D."/>
            <person name="Savage R."/>
            <person name="Osoegawa K."/>
            <person name="de Jong P."/>
            <person name="Lindberg D.R."/>
            <person name="Seaver E.C."/>
            <person name="Weisblat D.A."/>
            <person name="Putnam N.H."/>
            <person name="Grigoriev I.V."/>
            <person name="Rokhsar D.S."/>
        </authorList>
    </citation>
    <scope>NUCLEOTIDE SEQUENCE</scope>
    <source>
        <strain evidence="13">I ESC-2004</strain>
    </source>
</reference>
<dbReference type="GO" id="GO:0005886">
    <property type="term" value="C:plasma membrane"/>
    <property type="evidence" value="ECO:0007669"/>
    <property type="project" value="UniProtKB-SubCell"/>
</dbReference>
<dbReference type="EMBL" id="KB297790">
    <property type="protein sequence ID" value="ELU09925.1"/>
    <property type="molecule type" value="Genomic_DNA"/>
</dbReference>
<dbReference type="Proteomes" id="UP000014760">
    <property type="component" value="Unassembled WGS sequence"/>
</dbReference>
<feature type="transmembrane region" description="Helical" evidence="9">
    <location>
        <begin position="90"/>
        <end position="113"/>
    </location>
</feature>
<dbReference type="STRING" id="283909.R7UUR0"/>
<keyword evidence="8" id="KW-0807">Transducer</keyword>
<evidence type="ECO:0000256" key="3">
    <source>
        <dbReference type="ARBA" id="ARBA00022692"/>
    </source>
</evidence>
<name>R7UUR0_CAPTE</name>
<sequence>MCKANTTDGLNLYLCPEFVITRMFFAITVVVVGLPLNVITIWAIWRYERPLNTQSVLVLNLCLNNVIFSGIVMPIVTADMWVVMDGPLCVPIGGLLLLCQLSVIFAYLHITLHRYFTVILPQSHWITYGPPKKAALIVFLVFVPVFSHIMLALTGIWGLFHESPSTGTCTLARGIDGGDSTYNLLSMVIFLLVPVIIMSVCYAHILLFVRKKRRQICAQTQPVHQKDRQRIRREKRENRLTLIAMTTVIVFIITWIPYLAAQQLSALYDIVMFHAFAGALVYIHAITDPLIYVIGAKQLRDHLRRLLAVFGIQQPVQPPNSTSTVVQTEANRVQEATKAIRSGSLLSGLLKVCLWQLKQKTITIHRATVF</sequence>
<dbReference type="Pfam" id="PF00001">
    <property type="entry name" value="7tm_1"/>
    <property type="match status" value="1"/>
</dbReference>
<dbReference type="GO" id="GO:0004930">
    <property type="term" value="F:G protein-coupled receptor activity"/>
    <property type="evidence" value="ECO:0007669"/>
    <property type="project" value="UniProtKB-KW"/>
</dbReference>
<dbReference type="CDD" id="cd00637">
    <property type="entry name" value="7tm_classA_rhodopsin-like"/>
    <property type="match status" value="1"/>
</dbReference>
<dbReference type="HOGENOM" id="CLU_748517_0_0_1"/>
<organism evidence="11">
    <name type="scientific">Capitella teleta</name>
    <name type="common">Polychaete worm</name>
    <dbReference type="NCBI Taxonomy" id="283909"/>
    <lineage>
        <taxon>Eukaryota</taxon>
        <taxon>Metazoa</taxon>
        <taxon>Spiralia</taxon>
        <taxon>Lophotrochozoa</taxon>
        <taxon>Annelida</taxon>
        <taxon>Polychaeta</taxon>
        <taxon>Sedentaria</taxon>
        <taxon>Scolecida</taxon>
        <taxon>Capitellidae</taxon>
        <taxon>Capitella</taxon>
    </lineage>
</organism>
<feature type="transmembrane region" description="Helical" evidence="9">
    <location>
        <begin position="134"/>
        <end position="160"/>
    </location>
</feature>
<dbReference type="GO" id="GO:0007218">
    <property type="term" value="P:neuropeptide signaling pathway"/>
    <property type="evidence" value="ECO:0007669"/>
    <property type="project" value="TreeGrafter"/>
</dbReference>
<accession>R7UUR0</accession>
<reference evidence="11 13" key="2">
    <citation type="journal article" date="2013" name="Nature">
        <title>Insights into bilaterian evolution from three spiralian genomes.</title>
        <authorList>
            <person name="Simakov O."/>
            <person name="Marletaz F."/>
            <person name="Cho S.J."/>
            <person name="Edsinger-Gonzales E."/>
            <person name="Havlak P."/>
            <person name="Hellsten U."/>
            <person name="Kuo D.H."/>
            <person name="Larsson T."/>
            <person name="Lv J."/>
            <person name="Arendt D."/>
            <person name="Savage R."/>
            <person name="Osoegawa K."/>
            <person name="de Jong P."/>
            <person name="Grimwood J."/>
            <person name="Chapman J.A."/>
            <person name="Shapiro H."/>
            <person name="Aerts A."/>
            <person name="Otillar R.P."/>
            <person name="Terry A.Y."/>
            <person name="Boore J.L."/>
            <person name="Grigoriev I.V."/>
            <person name="Lindberg D.R."/>
            <person name="Seaver E.C."/>
            <person name="Weisblat D.A."/>
            <person name="Putnam N.H."/>
            <person name="Rokhsar D.S."/>
        </authorList>
    </citation>
    <scope>NUCLEOTIDE SEQUENCE</scope>
    <source>
        <strain evidence="11 13">I ESC-2004</strain>
    </source>
</reference>
<keyword evidence="5" id="KW-0297">G-protein coupled receptor</keyword>
<evidence type="ECO:0000256" key="4">
    <source>
        <dbReference type="ARBA" id="ARBA00022989"/>
    </source>
</evidence>
<evidence type="ECO:0000256" key="1">
    <source>
        <dbReference type="ARBA" id="ARBA00004651"/>
    </source>
</evidence>
<keyword evidence="13" id="KW-1185">Reference proteome</keyword>
<dbReference type="PROSITE" id="PS50262">
    <property type="entry name" value="G_PROTEIN_RECEP_F1_2"/>
    <property type="match status" value="1"/>
</dbReference>
<evidence type="ECO:0000313" key="13">
    <source>
        <dbReference type="Proteomes" id="UP000014760"/>
    </source>
</evidence>
<dbReference type="InterPro" id="IPR017452">
    <property type="entry name" value="GPCR_Rhodpsn_7TM"/>
</dbReference>
<dbReference type="Gene3D" id="1.20.1070.10">
    <property type="entry name" value="Rhodopsin 7-helix transmembrane proteins"/>
    <property type="match status" value="1"/>
</dbReference>
<proteinExistence type="predicted"/>
<feature type="transmembrane region" description="Helical" evidence="9">
    <location>
        <begin position="180"/>
        <end position="209"/>
    </location>
</feature>
<dbReference type="PANTHER" id="PTHR24229">
    <property type="entry name" value="NEUROPEPTIDES RECEPTOR"/>
    <property type="match status" value="1"/>
</dbReference>
<dbReference type="PANTHER" id="PTHR24229:SF40">
    <property type="entry name" value="ALLATOSTATIN C RECEPTOR 1-RELATED"/>
    <property type="match status" value="1"/>
</dbReference>
<dbReference type="SUPFAM" id="SSF81321">
    <property type="entry name" value="Family A G protein-coupled receptor-like"/>
    <property type="match status" value="1"/>
</dbReference>
<keyword evidence="6 9" id="KW-0472">Membrane</keyword>
<gene>
    <name evidence="11" type="ORF">CAPTEDRAFT_201975</name>
</gene>
<feature type="transmembrane region" description="Helical" evidence="9">
    <location>
        <begin position="23"/>
        <end position="45"/>
    </location>
</feature>
<dbReference type="GO" id="GO:0043005">
    <property type="term" value="C:neuron projection"/>
    <property type="evidence" value="ECO:0007669"/>
    <property type="project" value="TreeGrafter"/>
</dbReference>
<keyword evidence="3 9" id="KW-0812">Transmembrane</keyword>
<evidence type="ECO:0000256" key="9">
    <source>
        <dbReference type="SAM" id="Phobius"/>
    </source>
</evidence>
<evidence type="ECO:0000256" key="6">
    <source>
        <dbReference type="ARBA" id="ARBA00023136"/>
    </source>
</evidence>
<reference evidence="12" key="3">
    <citation type="submission" date="2015-06" db="UniProtKB">
        <authorList>
            <consortium name="EnsemblMetazoa"/>
        </authorList>
    </citation>
    <scope>IDENTIFICATION</scope>
</reference>
<evidence type="ECO:0000256" key="2">
    <source>
        <dbReference type="ARBA" id="ARBA00022475"/>
    </source>
</evidence>
<dbReference type="PRINTS" id="PR00237">
    <property type="entry name" value="GPCRRHODOPSN"/>
</dbReference>
<evidence type="ECO:0000313" key="11">
    <source>
        <dbReference type="EMBL" id="ELU09925.1"/>
    </source>
</evidence>
<keyword evidence="2" id="KW-1003">Cell membrane</keyword>
<feature type="transmembrane region" description="Helical" evidence="9">
    <location>
        <begin position="57"/>
        <end position="78"/>
    </location>
</feature>
<dbReference type="GO" id="GO:0042923">
    <property type="term" value="F:neuropeptide binding"/>
    <property type="evidence" value="ECO:0007669"/>
    <property type="project" value="TreeGrafter"/>
</dbReference>
<protein>
    <recommendedName>
        <fullName evidence="10">G-protein coupled receptors family 1 profile domain-containing protein</fullName>
    </recommendedName>
</protein>
<evidence type="ECO:0000256" key="5">
    <source>
        <dbReference type="ARBA" id="ARBA00023040"/>
    </source>
</evidence>
<dbReference type="AlphaFoldDB" id="R7UUR0"/>
<dbReference type="EnsemblMetazoa" id="CapteT201975">
    <property type="protein sequence ID" value="CapteP201975"/>
    <property type="gene ID" value="CapteG201975"/>
</dbReference>
<keyword evidence="7" id="KW-0675">Receptor</keyword>
<keyword evidence="4 9" id="KW-1133">Transmembrane helix</keyword>
<dbReference type="OMA" id="WIPFLIM"/>
<dbReference type="EMBL" id="AMQN01006188">
    <property type="status" value="NOT_ANNOTATED_CDS"/>
    <property type="molecule type" value="Genomic_DNA"/>
</dbReference>
<comment type="subcellular location">
    <subcellularLocation>
        <location evidence="1">Cell membrane</location>
        <topology evidence="1">Multi-pass membrane protein</topology>
    </subcellularLocation>
</comment>
<evidence type="ECO:0000256" key="8">
    <source>
        <dbReference type="ARBA" id="ARBA00023224"/>
    </source>
</evidence>
<evidence type="ECO:0000313" key="12">
    <source>
        <dbReference type="EnsemblMetazoa" id="CapteP201975"/>
    </source>
</evidence>
<feature type="domain" description="G-protein coupled receptors family 1 profile" evidence="10">
    <location>
        <begin position="36"/>
        <end position="292"/>
    </location>
</feature>
<evidence type="ECO:0000259" key="10">
    <source>
        <dbReference type="PROSITE" id="PS50262"/>
    </source>
</evidence>